<organism evidence="5 6">
    <name type="scientific">Anaeromonas frigoriresistens</name>
    <dbReference type="NCBI Taxonomy" id="2683708"/>
    <lineage>
        <taxon>Bacteria</taxon>
        <taxon>Bacillati</taxon>
        <taxon>Bacillota</taxon>
        <taxon>Tissierellia</taxon>
        <taxon>Tissierellales</taxon>
        <taxon>Thermohalobacteraceae</taxon>
        <taxon>Anaeromonas</taxon>
    </lineage>
</organism>
<dbReference type="PANTHER" id="PTHR11839:SF18">
    <property type="entry name" value="NUDIX HYDROLASE DOMAIN-CONTAINING PROTEIN"/>
    <property type="match status" value="1"/>
</dbReference>
<evidence type="ECO:0000256" key="2">
    <source>
        <dbReference type="ARBA" id="ARBA00022801"/>
    </source>
</evidence>
<comment type="similarity">
    <text evidence="3">Belongs to the Nudix hydrolase family.</text>
</comment>
<comment type="cofactor">
    <cofactor evidence="1">
        <name>Mg(2+)</name>
        <dbReference type="ChEBI" id="CHEBI:18420"/>
    </cofactor>
</comment>
<dbReference type="PROSITE" id="PS00893">
    <property type="entry name" value="NUDIX_BOX"/>
    <property type="match status" value="1"/>
</dbReference>
<reference evidence="5" key="1">
    <citation type="submission" date="2019-12" db="EMBL/GenBank/DDBJ databases">
        <title>Clostridiaceae gen. nov. sp. nov., isolated from sediment in Xinjiang, China.</title>
        <authorList>
            <person name="Zhang R."/>
        </authorList>
    </citation>
    <scope>NUCLEOTIDE SEQUENCE</scope>
    <source>
        <strain evidence="5">D2Q-11</strain>
    </source>
</reference>
<evidence type="ECO:0000313" key="5">
    <source>
        <dbReference type="EMBL" id="MBS4539970.1"/>
    </source>
</evidence>
<dbReference type="RefSeq" id="WP_203367872.1">
    <property type="nucleotide sequence ID" value="NZ_WSFT01000053.1"/>
</dbReference>
<dbReference type="PROSITE" id="PS51462">
    <property type="entry name" value="NUDIX"/>
    <property type="match status" value="1"/>
</dbReference>
<protein>
    <submittedName>
        <fullName evidence="5">NUDIX hydrolase</fullName>
    </submittedName>
</protein>
<name>A0A942UXL5_9FIRM</name>
<proteinExistence type="inferred from homology"/>
<keyword evidence="2 3" id="KW-0378">Hydrolase</keyword>
<dbReference type="InterPro" id="IPR015797">
    <property type="entry name" value="NUDIX_hydrolase-like_dom_sf"/>
</dbReference>
<dbReference type="InterPro" id="IPR020084">
    <property type="entry name" value="NUDIX_hydrolase_CS"/>
</dbReference>
<evidence type="ECO:0000313" key="6">
    <source>
        <dbReference type="Proteomes" id="UP000724672"/>
    </source>
</evidence>
<sequence length="181" mass="20993">MSYIEKTMKSEKVYEGKMLNLRIDTVELPDKKYSKREIVEHPGAVCIVPITDKNEIYLVNQYRKAIDKEILELPAGKIEIGEEPKDCAIRELKEETGLEADDYEYMLEFYTSPGFCNEKMYLFIARDLEEGEATPDTDEYIDVKKIPIEKLIHMIEIGEICDSKTIIGIQMVERLLKTKSE</sequence>
<dbReference type="FunFam" id="3.90.79.10:FF:000024">
    <property type="entry name" value="ADP-ribose pyrophosphatase"/>
    <property type="match status" value="1"/>
</dbReference>
<keyword evidence="6" id="KW-1185">Reference proteome</keyword>
<feature type="domain" description="Nudix hydrolase" evidence="4">
    <location>
        <begin position="39"/>
        <end position="168"/>
    </location>
</feature>
<evidence type="ECO:0000256" key="3">
    <source>
        <dbReference type="RuleBase" id="RU003476"/>
    </source>
</evidence>
<dbReference type="InterPro" id="IPR000086">
    <property type="entry name" value="NUDIX_hydrolase_dom"/>
</dbReference>
<dbReference type="GO" id="GO:0006753">
    <property type="term" value="P:nucleoside phosphate metabolic process"/>
    <property type="evidence" value="ECO:0007669"/>
    <property type="project" value="TreeGrafter"/>
</dbReference>
<dbReference type="GO" id="GO:0005829">
    <property type="term" value="C:cytosol"/>
    <property type="evidence" value="ECO:0007669"/>
    <property type="project" value="TreeGrafter"/>
</dbReference>
<dbReference type="CDD" id="cd03424">
    <property type="entry name" value="NUDIX_ADPRase_Nudt5_UGPPase_Nudt14"/>
    <property type="match status" value="1"/>
</dbReference>
<dbReference type="SUPFAM" id="SSF55811">
    <property type="entry name" value="Nudix"/>
    <property type="match status" value="1"/>
</dbReference>
<dbReference type="GO" id="GO:0019693">
    <property type="term" value="P:ribose phosphate metabolic process"/>
    <property type="evidence" value="ECO:0007669"/>
    <property type="project" value="TreeGrafter"/>
</dbReference>
<dbReference type="InterPro" id="IPR020476">
    <property type="entry name" value="Nudix_hydrolase"/>
</dbReference>
<dbReference type="Proteomes" id="UP000724672">
    <property type="component" value="Unassembled WGS sequence"/>
</dbReference>
<dbReference type="AlphaFoldDB" id="A0A942UXL5"/>
<dbReference type="EMBL" id="WSFT01000053">
    <property type="protein sequence ID" value="MBS4539970.1"/>
    <property type="molecule type" value="Genomic_DNA"/>
</dbReference>
<comment type="caution">
    <text evidence="5">The sequence shown here is derived from an EMBL/GenBank/DDBJ whole genome shotgun (WGS) entry which is preliminary data.</text>
</comment>
<dbReference type="GO" id="GO:0016462">
    <property type="term" value="F:pyrophosphatase activity"/>
    <property type="evidence" value="ECO:0007669"/>
    <property type="project" value="UniProtKB-ARBA"/>
</dbReference>
<dbReference type="Gene3D" id="3.90.79.10">
    <property type="entry name" value="Nucleoside Triphosphate Pyrophosphohydrolase"/>
    <property type="match status" value="1"/>
</dbReference>
<dbReference type="PANTHER" id="PTHR11839">
    <property type="entry name" value="UDP/ADP-SUGAR PYROPHOSPHATASE"/>
    <property type="match status" value="1"/>
</dbReference>
<gene>
    <name evidence="5" type="ORF">GOQ27_15950</name>
</gene>
<evidence type="ECO:0000259" key="4">
    <source>
        <dbReference type="PROSITE" id="PS51462"/>
    </source>
</evidence>
<dbReference type="Pfam" id="PF00293">
    <property type="entry name" value="NUDIX"/>
    <property type="match status" value="1"/>
</dbReference>
<evidence type="ECO:0000256" key="1">
    <source>
        <dbReference type="ARBA" id="ARBA00001946"/>
    </source>
</evidence>
<dbReference type="PRINTS" id="PR00502">
    <property type="entry name" value="NUDIXFAMILY"/>
</dbReference>
<accession>A0A942UXL5</accession>